<evidence type="ECO:0000313" key="3">
    <source>
        <dbReference type="Proteomes" id="UP000438120"/>
    </source>
</evidence>
<dbReference type="RefSeq" id="WP_154548866.1">
    <property type="nucleotide sequence ID" value="NZ_VUMX01000015.1"/>
</dbReference>
<evidence type="ECO:0000313" key="2">
    <source>
        <dbReference type="EMBL" id="MST87254.1"/>
    </source>
</evidence>
<keyword evidence="3" id="KW-1185">Reference proteome</keyword>
<protein>
    <submittedName>
        <fullName evidence="2">Uncharacterized protein</fullName>
    </submittedName>
</protein>
<comment type="caution">
    <text evidence="2">The sequence shown here is derived from an EMBL/GenBank/DDBJ whole genome shotgun (WGS) entry which is preliminary data.</text>
</comment>
<organism evidence="2 3">
    <name type="scientific">Lactobacillus porci</name>
    <dbReference type="NCBI Taxonomy" id="2012477"/>
    <lineage>
        <taxon>Bacteria</taxon>
        <taxon>Bacillati</taxon>
        <taxon>Bacillota</taxon>
        <taxon>Bacilli</taxon>
        <taxon>Lactobacillales</taxon>
        <taxon>Lactobacillaceae</taxon>
        <taxon>Lactobacillus</taxon>
    </lineage>
</organism>
<reference evidence="2 3" key="1">
    <citation type="submission" date="2019-08" db="EMBL/GenBank/DDBJ databases">
        <title>In-depth cultivation of the pig gut microbiome towards novel bacterial diversity and tailored functional studies.</title>
        <authorList>
            <person name="Wylensek D."/>
            <person name="Hitch T.C.A."/>
            <person name="Clavel T."/>
        </authorList>
    </citation>
    <scope>NUCLEOTIDE SEQUENCE [LARGE SCALE GENOMIC DNA]</scope>
    <source>
        <strain evidence="2 3">Bifido-178-WT-2B</strain>
    </source>
</reference>
<dbReference type="AlphaFoldDB" id="A0A6A8MEN3"/>
<dbReference type="Proteomes" id="UP000438120">
    <property type="component" value="Unassembled WGS sequence"/>
</dbReference>
<proteinExistence type="predicted"/>
<evidence type="ECO:0000256" key="1">
    <source>
        <dbReference type="SAM" id="Phobius"/>
    </source>
</evidence>
<feature type="transmembrane region" description="Helical" evidence="1">
    <location>
        <begin position="68"/>
        <end position="84"/>
    </location>
</feature>
<accession>A0A6A8MEN3</accession>
<feature type="transmembrane region" description="Helical" evidence="1">
    <location>
        <begin position="90"/>
        <end position="111"/>
    </location>
</feature>
<dbReference type="EMBL" id="VUMX01000015">
    <property type="protein sequence ID" value="MST87254.1"/>
    <property type="molecule type" value="Genomic_DNA"/>
</dbReference>
<keyword evidence="1" id="KW-1133">Transmembrane helix</keyword>
<feature type="transmembrane region" description="Helical" evidence="1">
    <location>
        <begin position="40"/>
        <end position="61"/>
    </location>
</feature>
<name>A0A6A8MEN3_9LACO</name>
<keyword evidence="1" id="KW-0472">Membrane</keyword>
<gene>
    <name evidence="2" type="ORF">FYJ62_06300</name>
</gene>
<sequence>MKQTLSKVIKIANLLLGLLLAAFMGSQAYRALDVNSARYITAIKLMIGLGILSLLLAVLPLTRISAKYFWAFPFAQAVVAVFFWNKVPQLWIAGCLYLLYAVAVSFVFRYSKLDEDLHKSKKE</sequence>
<keyword evidence="1" id="KW-0812">Transmembrane</keyword>